<accession>A0A397YHE0</accession>
<dbReference type="EMBL" id="CM010634">
    <property type="protein sequence ID" value="RID52892.1"/>
    <property type="molecule type" value="Genomic_DNA"/>
</dbReference>
<name>A0A397YHE0_BRACM</name>
<dbReference type="AlphaFoldDB" id="A0A397YHE0"/>
<protein>
    <recommendedName>
        <fullName evidence="3">Reverse transcriptase zinc-binding domain-containing protein</fullName>
    </recommendedName>
</protein>
<evidence type="ECO:0000313" key="1">
    <source>
        <dbReference type="EMBL" id="RID52892.1"/>
    </source>
</evidence>
<evidence type="ECO:0008006" key="3">
    <source>
        <dbReference type="Google" id="ProtNLM"/>
    </source>
</evidence>
<proteinExistence type="predicted"/>
<reference evidence="1 2" key="1">
    <citation type="submission" date="2018-06" db="EMBL/GenBank/DDBJ databases">
        <title>WGS assembly of Brassica rapa FPsc.</title>
        <authorList>
            <person name="Bowman J."/>
            <person name="Kohchi T."/>
            <person name="Yamato K."/>
            <person name="Jenkins J."/>
            <person name="Shu S."/>
            <person name="Ishizaki K."/>
            <person name="Yamaoka S."/>
            <person name="Nishihama R."/>
            <person name="Nakamura Y."/>
            <person name="Berger F."/>
            <person name="Adam C."/>
            <person name="Aki S."/>
            <person name="Althoff F."/>
            <person name="Araki T."/>
            <person name="Arteaga-Vazquez M."/>
            <person name="Balasubrmanian S."/>
            <person name="Bauer D."/>
            <person name="Boehm C."/>
            <person name="Briginshaw L."/>
            <person name="Caballero-Perez J."/>
            <person name="Catarino B."/>
            <person name="Chen F."/>
            <person name="Chiyoda S."/>
            <person name="Chovatia M."/>
            <person name="Davies K."/>
            <person name="Delmans M."/>
            <person name="Demura T."/>
            <person name="Dierschke T."/>
            <person name="Dolan L."/>
            <person name="Dorantes-Acosta A."/>
            <person name="Eklund D."/>
            <person name="Florent S."/>
            <person name="Flores-Sandoval E."/>
            <person name="Fujiyama A."/>
            <person name="Fukuzawa H."/>
            <person name="Galik B."/>
            <person name="Grimanelli D."/>
            <person name="Grimwood J."/>
            <person name="Grossniklaus U."/>
            <person name="Hamada T."/>
            <person name="Haseloff J."/>
            <person name="Hetherington A."/>
            <person name="Higo A."/>
            <person name="Hirakawa Y."/>
            <person name="Hundley H."/>
            <person name="Ikeda Y."/>
            <person name="Inoue K."/>
            <person name="Inoue S."/>
            <person name="Ishida S."/>
            <person name="Jia Q."/>
            <person name="Kakita M."/>
            <person name="Kanazawa T."/>
            <person name="Kawai Y."/>
            <person name="Kawashima T."/>
            <person name="Kennedy M."/>
            <person name="Kinose K."/>
            <person name="Kinoshita T."/>
            <person name="Kohara Y."/>
            <person name="Koide E."/>
            <person name="Komatsu K."/>
            <person name="Kopischke S."/>
            <person name="Kubo M."/>
            <person name="Kyozuka J."/>
            <person name="Lagercrantz U."/>
            <person name="Lin S."/>
            <person name="Lindquist E."/>
            <person name="Lipzen A."/>
            <person name="Lu C."/>
            <person name="Luna E."/>
            <person name="Martienssen R."/>
            <person name="Minamino N."/>
            <person name="Mizutani M."/>
            <person name="Mizutani M."/>
            <person name="Mochizuki N."/>
            <person name="Monte I."/>
            <person name="Mosher R."/>
            <person name="Nagasaki H."/>
            <person name="Nakagami H."/>
            <person name="Naramoto S."/>
            <person name="Nishitani K."/>
            <person name="Ohtani M."/>
            <person name="Okamoto T."/>
            <person name="Okumura M."/>
            <person name="Phillips J."/>
            <person name="Pollak B."/>
            <person name="Reinders A."/>
            <person name="Roevekamp M."/>
            <person name="Sano R."/>
            <person name="Sawa S."/>
            <person name="Schmid M."/>
            <person name="Shirakawa M."/>
            <person name="Solano R."/>
            <person name="Spunde A."/>
            <person name="Suetsugu N."/>
            <person name="Sugano S."/>
            <person name="Sugiyama A."/>
            <person name="Sun R."/>
            <person name="Suzuki Y."/>
            <person name="Takenaka M."/>
            <person name="Takezawa D."/>
            <person name="Tomogane H."/>
            <person name="Tsuzuki M."/>
            <person name="Ueda T."/>
            <person name="Umeda M."/>
            <person name="Ward J."/>
            <person name="Watanabe Y."/>
            <person name="Yazaki K."/>
            <person name="Yokoyama R."/>
            <person name="Yoshitake Y."/>
            <person name="Yotsui I."/>
            <person name="Zachgo S."/>
            <person name="Schmutz J."/>
        </authorList>
    </citation>
    <scope>NUCLEOTIDE SEQUENCE [LARGE SCALE GENOMIC DNA]</scope>
    <source>
        <strain evidence="2">cv. B-3</strain>
    </source>
</reference>
<evidence type="ECO:0000313" key="2">
    <source>
        <dbReference type="Proteomes" id="UP000264353"/>
    </source>
</evidence>
<gene>
    <name evidence="1" type="ORF">BRARA_G00324</name>
</gene>
<dbReference type="Proteomes" id="UP000264353">
    <property type="component" value="Chromosome A7"/>
</dbReference>
<sequence length="88" mass="10462">MIINKHLNWSELLSWIRASTSKKLSILRKIAVQTVVYHLWKQRNNLIHNQTSLTTAALFHGIDREIRNIISARRTRKHFGSLMVMWLR</sequence>
<organism evidence="1 2">
    <name type="scientific">Brassica campestris</name>
    <name type="common">Field mustard</name>
    <dbReference type="NCBI Taxonomy" id="3711"/>
    <lineage>
        <taxon>Eukaryota</taxon>
        <taxon>Viridiplantae</taxon>
        <taxon>Streptophyta</taxon>
        <taxon>Embryophyta</taxon>
        <taxon>Tracheophyta</taxon>
        <taxon>Spermatophyta</taxon>
        <taxon>Magnoliopsida</taxon>
        <taxon>eudicotyledons</taxon>
        <taxon>Gunneridae</taxon>
        <taxon>Pentapetalae</taxon>
        <taxon>rosids</taxon>
        <taxon>malvids</taxon>
        <taxon>Brassicales</taxon>
        <taxon>Brassicaceae</taxon>
        <taxon>Brassiceae</taxon>
        <taxon>Brassica</taxon>
    </lineage>
</organism>